<proteinExistence type="predicted"/>
<dbReference type="EMBL" id="NMUH01004816">
    <property type="protein sequence ID" value="MQM10904.1"/>
    <property type="molecule type" value="Genomic_DNA"/>
</dbReference>
<comment type="caution">
    <text evidence="1">The sequence shown here is derived from an EMBL/GenBank/DDBJ whole genome shotgun (WGS) entry which is preliminary data.</text>
</comment>
<accession>A0A843X280</accession>
<organism evidence="1 2">
    <name type="scientific">Colocasia esculenta</name>
    <name type="common">Wild taro</name>
    <name type="synonym">Arum esculentum</name>
    <dbReference type="NCBI Taxonomy" id="4460"/>
    <lineage>
        <taxon>Eukaryota</taxon>
        <taxon>Viridiplantae</taxon>
        <taxon>Streptophyta</taxon>
        <taxon>Embryophyta</taxon>
        <taxon>Tracheophyta</taxon>
        <taxon>Spermatophyta</taxon>
        <taxon>Magnoliopsida</taxon>
        <taxon>Liliopsida</taxon>
        <taxon>Araceae</taxon>
        <taxon>Aroideae</taxon>
        <taxon>Colocasieae</taxon>
        <taxon>Colocasia</taxon>
    </lineage>
</organism>
<protein>
    <submittedName>
        <fullName evidence="1">Uncharacterized protein</fullName>
    </submittedName>
</protein>
<name>A0A843X280_COLES</name>
<reference evidence="1" key="1">
    <citation type="submission" date="2017-07" db="EMBL/GenBank/DDBJ databases">
        <title>Taro Niue Genome Assembly and Annotation.</title>
        <authorList>
            <person name="Atibalentja N."/>
            <person name="Keating K."/>
            <person name="Fields C.J."/>
        </authorList>
    </citation>
    <scope>NUCLEOTIDE SEQUENCE</scope>
    <source>
        <strain evidence="1">Niue_2</strain>
        <tissue evidence="1">Leaf</tissue>
    </source>
</reference>
<dbReference type="AlphaFoldDB" id="A0A843X280"/>
<gene>
    <name evidence="1" type="ORF">Taro_043802</name>
</gene>
<evidence type="ECO:0000313" key="1">
    <source>
        <dbReference type="EMBL" id="MQM10904.1"/>
    </source>
</evidence>
<keyword evidence="2" id="KW-1185">Reference proteome</keyword>
<evidence type="ECO:0000313" key="2">
    <source>
        <dbReference type="Proteomes" id="UP000652761"/>
    </source>
</evidence>
<sequence length="267" mass="28792">MSPTGCAPKAKADVPCDFQTLPLLVCLSRIGEGVAFPRCGVNVSLRAWFGAGSCRLRLDAFAGLALPPLCGDGGTGDGVYRENSILDLARLGALRPVASLEGVGDDRPRFCALTALVLPPLCGDGNVEDCIHQEHSTLGLAGLDAPSSSILWCCCRLLCQVGHTDCRWRSSYQTLRRASLYKQTNLNRPGSVCIGLDQSGIGRSLLDPADPTRFWSIQLEVCRFRDFPPIVGSIAADPIQDRPILGRSWRFCLPWLVDAVPSSPTLR</sequence>
<dbReference type="Proteomes" id="UP000652761">
    <property type="component" value="Unassembled WGS sequence"/>
</dbReference>